<accession>A0A3S1D356</accession>
<gene>
    <name evidence="1" type="ORF">ECE50_029095</name>
</gene>
<name>A0A3S1D356_9BACT</name>
<keyword evidence="2" id="KW-1185">Reference proteome</keyword>
<organism evidence="1 2">
    <name type="scientific">Chitinophaga solisilvae</name>
    <dbReference type="NCBI Taxonomy" id="1233460"/>
    <lineage>
        <taxon>Bacteria</taxon>
        <taxon>Pseudomonadati</taxon>
        <taxon>Bacteroidota</taxon>
        <taxon>Chitinophagia</taxon>
        <taxon>Chitinophagales</taxon>
        <taxon>Chitinophagaceae</taxon>
        <taxon>Chitinophaga</taxon>
    </lineage>
</organism>
<dbReference type="EMBL" id="RIAR02000001">
    <property type="protein sequence ID" value="NSL90916.1"/>
    <property type="molecule type" value="Genomic_DNA"/>
</dbReference>
<evidence type="ECO:0000313" key="1">
    <source>
        <dbReference type="EMBL" id="NSL90916.1"/>
    </source>
</evidence>
<dbReference type="InterPro" id="IPR058238">
    <property type="entry name" value="Lant_leader_dom"/>
</dbReference>
<dbReference type="AlphaFoldDB" id="A0A3S1D356"/>
<evidence type="ECO:0000313" key="2">
    <source>
        <dbReference type="Proteomes" id="UP000281028"/>
    </source>
</evidence>
<protein>
    <submittedName>
        <fullName evidence="1">Uncharacterized protein</fullName>
    </submittedName>
</protein>
<dbReference type="RefSeq" id="WP_127037024.1">
    <property type="nucleotide sequence ID" value="NZ_JAABOK010000018.1"/>
</dbReference>
<comment type="caution">
    <text evidence="1">The sequence shown here is derived from an EMBL/GenBank/DDBJ whole genome shotgun (WGS) entry which is preliminary data.</text>
</comment>
<dbReference type="NCBIfam" id="NF038153">
    <property type="entry name" value="lant_leader_L1a"/>
    <property type="match status" value="1"/>
</dbReference>
<sequence length="62" mass="6986">MKKKIAIEKKLSFSKTAIAMLNADQQQRLAGGNAETRMTRCATERETCQTIPYTQRICYACA</sequence>
<proteinExistence type="predicted"/>
<reference evidence="1" key="1">
    <citation type="submission" date="2020-05" db="EMBL/GenBank/DDBJ databases">
        <title>Chitinophaga laudate sp. nov., isolated from a tropical peat swamp.</title>
        <authorList>
            <person name="Goh C.B.S."/>
            <person name="Lee M.S."/>
            <person name="Parimannan S."/>
            <person name="Pasbakhsh P."/>
            <person name="Yule C.M."/>
            <person name="Rajandas H."/>
            <person name="Loke S."/>
            <person name="Croft L."/>
            <person name="Tan J.B.L."/>
        </authorList>
    </citation>
    <scope>NUCLEOTIDE SEQUENCE</scope>
    <source>
        <strain evidence="1">Mgbs1</strain>
    </source>
</reference>
<dbReference type="Proteomes" id="UP000281028">
    <property type="component" value="Unassembled WGS sequence"/>
</dbReference>